<dbReference type="AlphaFoldDB" id="A0AAU9PIM0"/>
<accession>A0AAU9PIM0</accession>
<evidence type="ECO:0000313" key="3">
    <source>
        <dbReference type="Proteomes" id="UP001157418"/>
    </source>
</evidence>
<evidence type="ECO:0000313" key="2">
    <source>
        <dbReference type="EMBL" id="CAH1449868.1"/>
    </source>
</evidence>
<reference evidence="2 3" key="1">
    <citation type="submission" date="2022-01" db="EMBL/GenBank/DDBJ databases">
        <authorList>
            <person name="Xiong W."/>
            <person name="Schranz E."/>
        </authorList>
    </citation>
    <scope>NUCLEOTIDE SEQUENCE [LARGE SCALE GENOMIC DNA]</scope>
</reference>
<feature type="compositionally biased region" description="Basic and acidic residues" evidence="1">
    <location>
        <begin position="29"/>
        <end position="55"/>
    </location>
</feature>
<feature type="compositionally biased region" description="Acidic residues" evidence="1">
    <location>
        <begin position="82"/>
        <end position="91"/>
    </location>
</feature>
<gene>
    <name evidence="2" type="ORF">LVIROSA_LOCUS35323</name>
</gene>
<sequence length="103" mass="11485">MSPLKVIVITIEVAAEGIPPKNEKWRLETNLKEKSEDEQKTTDEEQKASEPHTEASAEDDELLTLPMCFKRTSDEKDGGVVDGEEDDDTVNGEDHGNVRSFLP</sequence>
<feature type="region of interest" description="Disordered" evidence="1">
    <location>
        <begin position="29"/>
        <end position="103"/>
    </location>
</feature>
<protein>
    <submittedName>
        <fullName evidence="2">Uncharacterized protein</fullName>
    </submittedName>
</protein>
<proteinExistence type="predicted"/>
<name>A0AAU9PIM0_9ASTR</name>
<organism evidence="2 3">
    <name type="scientific">Lactuca virosa</name>
    <dbReference type="NCBI Taxonomy" id="75947"/>
    <lineage>
        <taxon>Eukaryota</taxon>
        <taxon>Viridiplantae</taxon>
        <taxon>Streptophyta</taxon>
        <taxon>Embryophyta</taxon>
        <taxon>Tracheophyta</taxon>
        <taxon>Spermatophyta</taxon>
        <taxon>Magnoliopsida</taxon>
        <taxon>eudicotyledons</taxon>
        <taxon>Gunneridae</taxon>
        <taxon>Pentapetalae</taxon>
        <taxon>asterids</taxon>
        <taxon>campanulids</taxon>
        <taxon>Asterales</taxon>
        <taxon>Asteraceae</taxon>
        <taxon>Cichorioideae</taxon>
        <taxon>Cichorieae</taxon>
        <taxon>Lactucinae</taxon>
        <taxon>Lactuca</taxon>
    </lineage>
</organism>
<comment type="caution">
    <text evidence="2">The sequence shown here is derived from an EMBL/GenBank/DDBJ whole genome shotgun (WGS) entry which is preliminary data.</text>
</comment>
<dbReference type="EMBL" id="CAKMRJ010005634">
    <property type="protein sequence ID" value="CAH1449868.1"/>
    <property type="molecule type" value="Genomic_DNA"/>
</dbReference>
<evidence type="ECO:0000256" key="1">
    <source>
        <dbReference type="SAM" id="MobiDB-lite"/>
    </source>
</evidence>
<keyword evidence="3" id="KW-1185">Reference proteome</keyword>
<dbReference type="Proteomes" id="UP001157418">
    <property type="component" value="Unassembled WGS sequence"/>
</dbReference>